<protein>
    <submittedName>
        <fullName evidence="2">Uncharacterized protein</fullName>
    </submittedName>
</protein>
<evidence type="ECO:0000313" key="3">
    <source>
        <dbReference type="Proteomes" id="UP000217979"/>
    </source>
</evidence>
<dbReference type="Proteomes" id="UP000217979">
    <property type="component" value="Plasmid unnamed"/>
</dbReference>
<dbReference type="EMBL" id="CP023526">
    <property type="protein sequence ID" value="ATF95360.1"/>
    <property type="molecule type" value="Genomic_DNA"/>
</dbReference>
<accession>A0A291E5M0</accession>
<name>A0A291E5M0_9ENTR</name>
<geneLocation type="plasmid" evidence="2 3">
    <name>unnamed</name>
</geneLocation>
<proteinExistence type="predicted"/>
<gene>
    <name evidence="2" type="ORF">CO704_24990</name>
</gene>
<dbReference type="AlphaFoldDB" id="A0A291E5M0"/>
<evidence type="ECO:0000256" key="1">
    <source>
        <dbReference type="SAM" id="Phobius"/>
    </source>
</evidence>
<feature type="transmembrane region" description="Helical" evidence="1">
    <location>
        <begin position="94"/>
        <end position="115"/>
    </location>
</feature>
<sequence>MHLSQAKVLLVGLPRHPRSDLGIISNQKGTNNRPFQEAKTDGENTSFTPNNGCYLVRVPGNMRVLTDSETLSGRPVLDGYSVMMDVQVINCFPLAIKIACIISCCLLPGAIPVLLSSGRSLWLAFDGK</sequence>
<keyword evidence="1" id="KW-0472">Membrane</keyword>
<keyword evidence="1" id="KW-1133">Transmembrane helix</keyword>
<keyword evidence="1" id="KW-0812">Transmembrane</keyword>
<evidence type="ECO:0000313" key="2">
    <source>
        <dbReference type="EMBL" id="ATF95360.1"/>
    </source>
</evidence>
<organism evidence="2 3">
    <name type="scientific">Cedecea neteri</name>
    <dbReference type="NCBI Taxonomy" id="158822"/>
    <lineage>
        <taxon>Bacteria</taxon>
        <taxon>Pseudomonadati</taxon>
        <taxon>Pseudomonadota</taxon>
        <taxon>Gammaproteobacteria</taxon>
        <taxon>Enterobacterales</taxon>
        <taxon>Enterobacteriaceae</taxon>
        <taxon>Cedecea</taxon>
    </lineage>
</organism>
<keyword evidence="2" id="KW-0614">Plasmid</keyword>
<reference evidence="2 3" key="1">
    <citation type="submission" date="2017-09" db="EMBL/GenBank/DDBJ databases">
        <title>FDA dAtabase for Regulatory Grade micrObial Sequences (FDA-ARGOS): Supporting development and validation of Infectious Disease Dx tests.</title>
        <authorList>
            <person name="Minogue T."/>
            <person name="Wolcott M."/>
            <person name="Wasieloski L."/>
            <person name="Aguilar W."/>
            <person name="Moore D."/>
            <person name="Tallon L."/>
            <person name="Sadzewicz L."/>
            <person name="Ott S."/>
            <person name="Zhao X."/>
            <person name="Nagaraj S."/>
            <person name="Vavikolanu K."/>
            <person name="Aluvathingal J."/>
            <person name="Nadendla S."/>
            <person name="Sichtig H."/>
        </authorList>
    </citation>
    <scope>NUCLEOTIDE SEQUENCE [LARGE SCALE GENOMIC DNA]</scope>
    <source>
        <strain evidence="2 3">FDAARGOS_392</strain>
        <plasmid evidence="2 3">unnamed</plasmid>
    </source>
</reference>